<dbReference type="PANTHER" id="PTHR35010:SF2">
    <property type="entry name" value="BLL4672 PROTEIN"/>
    <property type="match status" value="1"/>
</dbReference>
<feature type="domain" description="HTH cro/C1-type" evidence="2">
    <location>
        <begin position="31"/>
        <end position="83"/>
    </location>
</feature>
<reference evidence="4" key="1">
    <citation type="journal article" date="2019" name="Int. J. Syst. Evol. Microbiol.">
        <title>The Global Catalogue of Microorganisms (GCM) 10K type strain sequencing project: providing services to taxonomists for standard genome sequencing and annotation.</title>
        <authorList>
            <consortium name="The Broad Institute Genomics Platform"/>
            <consortium name="The Broad Institute Genome Sequencing Center for Infectious Disease"/>
            <person name="Wu L."/>
            <person name="Ma J."/>
        </authorList>
    </citation>
    <scope>NUCLEOTIDE SEQUENCE [LARGE SCALE GENOMIC DNA]</scope>
    <source>
        <strain evidence="4">CGMCC 4.7367</strain>
    </source>
</reference>
<proteinExistence type="predicted"/>
<dbReference type="Pfam" id="PF17765">
    <property type="entry name" value="MLTR_LBD"/>
    <property type="match status" value="1"/>
</dbReference>
<dbReference type="EMBL" id="BNAR01000024">
    <property type="protein sequence ID" value="GHH60814.1"/>
    <property type="molecule type" value="Genomic_DNA"/>
</dbReference>
<sequence length="292" mass="32492">MTSGNELRDFLTSRRAALSPEDVGLPAATTARRVKGLRRAEVAILAGVSVDYYVKLEQGRARNVSEQVADAVARALRLDDVESRYFSSLLQSEPSRQPQKALRARPALQSMIRAMEVPAVIHGPYLEVLGINHAGKALLDDFDAMPAEDRNLAKWMFLNPRARAVYRDWTEIATDVVALLRASIIPGRDNDALARIVGDLSTRSEEFAAMWADYRLSEHQHGVKRFFHEAVGEMRINWQTLHLPGAEGQTIVVYSADTGSPSEEKLRLLTSWTAEDAGGRRNDHPRAVTPPR</sequence>
<dbReference type="SMART" id="SM00530">
    <property type="entry name" value="HTH_XRE"/>
    <property type="match status" value="1"/>
</dbReference>
<evidence type="ECO:0000256" key="1">
    <source>
        <dbReference type="SAM" id="MobiDB-lite"/>
    </source>
</evidence>
<dbReference type="PANTHER" id="PTHR35010">
    <property type="entry name" value="BLL4672 PROTEIN-RELATED"/>
    <property type="match status" value="1"/>
</dbReference>
<organism evidence="3 4">
    <name type="scientific">Lentzea cavernae</name>
    <dbReference type="NCBI Taxonomy" id="2020703"/>
    <lineage>
        <taxon>Bacteria</taxon>
        <taxon>Bacillati</taxon>
        <taxon>Actinomycetota</taxon>
        <taxon>Actinomycetes</taxon>
        <taxon>Pseudonocardiales</taxon>
        <taxon>Pseudonocardiaceae</taxon>
        <taxon>Lentzea</taxon>
    </lineage>
</organism>
<dbReference type="InterPro" id="IPR010982">
    <property type="entry name" value="Lambda_DNA-bd_dom_sf"/>
</dbReference>
<feature type="compositionally biased region" description="Basic and acidic residues" evidence="1">
    <location>
        <begin position="277"/>
        <end position="286"/>
    </location>
</feature>
<dbReference type="SUPFAM" id="SSF47413">
    <property type="entry name" value="lambda repressor-like DNA-binding domains"/>
    <property type="match status" value="1"/>
</dbReference>
<evidence type="ECO:0000313" key="3">
    <source>
        <dbReference type="EMBL" id="GHH60814.1"/>
    </source>
</evidence>
<feature type="region of interest" description="Disordered" evidence="1">
    <location>
        <begin position="272"/>
        <end position="292"/>
    </location>
</feature>
<protein>
    <submittedName>
        <fullName evidence="3">Transcriptional regulator</fullName>
    </submittedName>
</protein>
<name>A0ABQ3MVK0_9PSEU</name>
<dbReference type="Gene3D" id="1.10.260.40">
    <property type="entry name" value="lambda repressor-like DNA-binding domains"/>
    <property type="match status" value="1"/>
</dbReference>
<dbReference type="Proteomes" id="UP000605568">
    <property type="component" value="Unassembled WGS sequence"/>
</dbReference>
<dbReference type="CDD" id="cd00093">
    <property type="entry name" value="HTH_XRE"/>
    <property type="match status" value="1"/>
</dbReference>
<comment type="caution">
    <text evidence="3">The sequence shown here is derived from an EMBL/GenBank/DDBJ whole genome shotgun (WGS) entry which is preliminary data.</text>
</comment>
<dbReference type="InterPro" id="IPR001387">
    <property type="entry name" value="Cro/C1-type_HTH"/>
</dbReference>
<dbReference type="PROSITE" id="PS50943">
    <property type="entry name" value="HTH_CROC1"/>
    <property type="match status" value="1"/>
</dbReference>
<keyword evidence="4" id="KW-1185">Reference proteome</keyword>
<evidence type="ECO:0000259" key="2">
    <source>
        <dbReference type="PROSITE" id="PS50943"/>
    </source>
</evidence>
<evidence type="ECO:0000313" key="4">
    <source>
        <dbReference type="Proteomes" id="UP000605568"/>
    </source>
</evidence>
<dbReference type="RefSeq" id="WP_191305177.1">
    <property type="nucleotide sequence ID" value="NZ_BNAR01000024.1"/>
</dbReference>
<dbReference type="Gene3D" id="3.30.450.180">
    <property type="match status" value="1"/>
</dbReference>
<gene>
    <name evidence="3" type="ORF">GCM10017774_85830</name>
</gene>
<dbReference type="InterPro" id="IPR041413">
    <property type="entry name" value="MLTR_LBD"/>
</dbReference>
<dbReference type="Pfam" id="PF13560">
    <property type="entry name" value="HTH_31"/>
    <property type="match status" value="1"/>
</dbReference>
<accession>A0ABQ3MVK0</accession>